<keyword evidence="4" id="KW-0645">Protease</keyword>
<keyword evidence="5" id="KW-1185">Reference proteome</keyword>
<evidence type="ECO:0000313" key="5">
    <source>
        <dbReference type="Proteomes" id="UP000295733"/>
    </source>
</evidence>
<dbReference type="OrthoDB" id="5372081at2"/>
<dbReference type="Pfam" id="PF02113">
    <property type="entry name" value="Peptidase_S13"/>
    <property type="match status" value="1"/>
</dbReference>
<keyword evidence="2" id="KW-0378">Hydrolase</keyword>
<name>A0A4R2NIE0_RHOAD</name>
<dbReference type="PANTHER" id="PTHR30023:SF0">
    <property type="entry name" value="PENICILLIN-SENSITIVE CARBOXYPEPTIDASE A"/>
    <property type="match status" value="1"/>
</dbReference>
<accession>A0A4R2NIE0</accession>
<evidence type="ECO:0000256" key="1">
    <source>
        <dbReference type="ARBA" id="ARBA00006096"/>
    </source>
</evidence>
<dbReference type="Proteomes" id="UP000295733">
    <property type="component" value="Unassembled WGS sequence"/>
</dbReference>
<dbReference type="PANTHER" id="PTHR30023">
    <property type="entry name" value="D-ALANYL-D-ALANINE CARBOXYPEPTIDASE"/>
    <property type="match status" value="1"/>
</dbReference>
<evidence type="ECO:0000256" key="3">
    <source>
        <dbReference type="SAM" id="SignalP"/>
    </source>
</evidence>
<protein>
    <submittedName>
        <fullName evidence="4">D-alanyl-D-alanine carboxypeptidase/D-alanyl-D-alanine-endopeptidase (Penicillin-binding protein 4)</fullName>
    </submittedName>
</protein>
<dbReference type="Gene3D" id="3.40.710.10">
    <property type="entry name" value="DD-peptidase/beta-lactamase superfamily"/>
    <property type="match status" value="1"/>
</dbReference>
<comment type="caution">
    <text evidence="4">The sequence shown here is derived from an EMBL/GenBank/DDBJ whole genome shotgun (WGS) entry which is preliminary data.</text>
</comment>
<feature type="signal peptide" evidence="3">
    <location>
        <begin position="1"/>
        <end position="27"/>
    </location>
</feature>
<dbReference type="Gene3D" id="3.50.80.20">
    <property type="entry name" value="D-Ala-D-Ala carboxypeptidase C, peptidase S13"/>
    <property type="match status" value="1"/>
</dbReference>
<dbReference type="InterPro" id="IPR000667">
    <property type="entry name" value="Peptidase_S13"/>
</dbReference>
<dbReference type="RefSeq" id="WP_132605214.1">
    <property type="nucleotide sequence ID" value="NZ_NRRP01000010.1"/>
</dbReference>
<feature type="chain" id="PRO_5020532519" evidence="3">
    <location>
        <begin position="28"/>
        <end position="496"/>
    </location>
</feature>
<dbReference type="InterPro" id="IPR006311">
    <property type="entry name" value="TAT_signal"/>
</dbReference>
<reference evidence="4 5" key="1">
    <citation type="submission" date="2019-03" db="EMBL/GenBank/DDBJ databases">
        <title>Genomic Encyclopedia of Type Strains, Phase IV (KMG-IV): sequencing the most valuable type-strain genomes for metagenomic binning, comparative biology and taxonomic classification.</title>
        <authorList>
            <person name="Goeker M."/>
        </authorList>
    </citation>
    <scope>NUCLEOTIDE SEQUENCE [LARGE SCALE GENOMIC DNA]</scope>
    <source>
        <strain evidence="4 5">DSM 2781</strain>
    </source>
</reference>
<dbReference type="NCBIfam" id="TIGR00666">
    <property type="entry name" value="PBP4"/>
    <property type="match status" value="1"/>
</dbReference>
<sequence length="496" mass="52608">MKGPAIPLSRRAFLAAATASVASEALATPLARSPRPVARPELARRAVALDRLLADARLSGKIGLAVADARTGEMLEVHNPLLGLPPASVTKAGTAFYALEALGPDHRFETRVIATGPVRSGRIQGDLVLVGGGDPTLDTDMLGDLVAKLTAAGIRGVTGRFLYHSGALPELAAIDPGQPDHAGYNPAISGLNLNFNRVHFEWRRNGTGYAVTMDARARRYRPEVGVARMRVVQRAAPVYTYSSMGGVDEWTVAQGALGNGGARWLPVRRPALYCAEVFHTLARAQGLRLPDPRPAPAPPRGALLAHHLSAPLSEILRAMLKYSTNLTAETVGLAATLARGGQPTGLAASGQAMTEWIAARVGTRRARFVDHSGLSDASRISAAEMVRLLVAVGPDGPLNPLMKDIPIRDANGKVMSGHPVKVRAKTGTLNFVSALAGYATGPDGRDLAFAIFTADEDRRARLTVAQRDRPPGGRAWIGRSRTLQRALVARWGLLYG</sequence>
<dbReference type="AlphaFoldDB" id="A0A4R2NIE0"/>
<dbReference type="PROSITE" id="PS51318">
    <property type="entry name" value="TAT"/>
    <property type="match status" value="1"/>
</dbReference>
<dbReference type="InterPro" id="IPR012338">
    <property type="entry name" value="Beta-lactam/transpept-like"/>
</dbReference>
<evidence type="ECO:0000256" key="2">
    <source>
        <dbReference type="ARBA" id="ARBA00022801"/>
    </source>
</evidence>
<keyword evidence="4" id="KW-0121">Carboxypeptidase</keyword>
<dbReference type="GO" id="GO:0004185">
    <property type="term" value="F:serine-type carboxypeptidase activity"/>
    <property type="evidence" value="ECO:0007669"/>
    <property type="project" value="InterPro"/>
</dbReference>
<comment type="similarity">
    <text evidence="1">Belongs to the peptidase S13 family.</text>
</comment>
<dbReference type="EMBL" id="SLXL01000013">
    <property type="protein sequence ID" value="TCP21130.1"/>
    <property type="molecule type" value="Genomic_DNA"/>
</dbReference>
<keyword evidence="3" id="KW-0732">Signal</keyword>
<gene>
    <name evidence="4" type="ORF">EV656_11351</name>
</gene>
<dbReference type="SUPFAM" id="SSF56601">
    <property type="entry name" value="beta-lactamase/transpeptidase-like"/>
    <property type="match status" value="1"/>
</dbReference>
<evidence type="ECO:0000313" key="4">
    <source>
        <dbReference type="EMBL" id="TCP21130.1"/>
    </source>
</evidence>
<dbReference type="GO" id="GO:0000270">
    <property type="term" value="P:peptidoglycan metabolic process"/>
    <property type="evidence" value="ECO:0007669"/>
    <property type="project" value="TreeGrafter"/>
</dbReference>
<dbReference type="PRINTS" id="PR00922">
    <property type="entry name" value="DADACBPTASE3"/>
</dbReference>
<proteinExistence type="inferred from homology"/>
<organism evidence="4 5">
    <name type="scientific">Rhodovulum adriaticum</name>
    <name type="common">Rhodopseudomonas adriatica</name>
    <dbReference type="NCBI Taxonomy" id="35804"/>
    <lineage>
        <taxon>Bacteria</taxon>
        <taxon>Pseudomonadati</taxon>
        <taxon>Pseudomonadota</taxon>
        <taxon>Alphaproteobacteria</taxon>
        <taxon>Rhodobacterales</taxon>
        <taxon>Paracoccaceae</taxon>
        <taxon>Rhodovulum</taxon>
    </lineage>
</organism>
<dbReference type="GO" id="GO:0006508">
    <property type="term" value="P:proteolysis"/>
    <property type="evidence" value="ECO:0007669"/>
    <property type="project" value="InterPro"/>
</dbReference>